<dbReference type="InterPro" id="IPR018060">
    <property type="entry name" value="HTH_AraC"/>
</dbReference>
<keyword evidence="1" id="KW-0805">Transcription regulation</keyword>
<dbReference type="AlphaFoldDB" id="A0A855XRP4"/>
<dbReference type="InterPro" id="IPR009057">
    <property type="entry name" value="Homeodomain-like_sf"/>
</dbReference>
<gene>
    <name evidence="5" type="ORF">DET56_111227</name>
</gene>
<dbReference type="SUPFAM" id="SSF51215">
    <property type="entry name" value="Regulatory protein AraC"/>
    <property type="match status" value="1"/>
</dbReference>
<dbReference type="Proteomes" id="UP000247078">
    <property type="component" value="Unassembled WGS sequence"/>
</dbReference>
<evidence type="ECO:0000313" key="5">
    <source>
        <dbReference type="EMBL" id="PWW36193.1"/>
    </source>
</evidence>
<evidence type="ECO:0000259" key="4">
    <source>
        <dbReference type="PROSITE" id="PS01124"/>
    </source>
</evidence>
<dbReference type="InterPro" id="IPR018062">
    <property type="entry name" value="HTH_AraC-typ_CS"/>
</dbReference>
<dbReference type="PANTHER" id="PTHR43280">
    <property type="entry name" value="ARAC-FAMILY TRANSCRIPTIONAL REGULATOR"/>
    <property type="match status" value="1"/>
</dbReference>
<dbReference type="SMART" id="SM00342">
    <property type="entry name" value="HTH_ARAC"/>
    <property type="match status" value="1"/>
</dbReference>
<dbReference type="InterPro" id="IPR014710">
    <property type="entry name" value="RmlC-like_jellyroll"/>
</dbReference>
<evidence type="ECO:0000313" key="6">
    <source>
        <dbReference type="Proteomes" id="UP000247078"/>
    </source>
</evidence>
<protein>
    <submittedName>
        <fullName evidence="5">AraC-like DNA-binding protein</fullName>
    </submittedName>
</protein>
<dbReference type="GO" id="GO:0003700">
    <property type="term" value="F:DNA-binding transcription factor activity"/>
    <property type="evidence" value="ECO:0007669"/>
    <property type="project" value="InterPro"/>
</dbReference>
<dbReference type="Gene3D" id="2.60.120.10">
    <property type="entry name" value="Jelly Rolls"/>
    <property type="match status" value="1"/>
</dbReference>
<dbReference type="Pfam" id="PF02311">
    <property type="entry name" value="AraC_binding"/>
    <property type="match status" value="1"/>
</dbReference>
<dbReference type="GO" id="GO:0043565">
    <property type="term" value="F:sequence-specific DNA binding"/>
    <property type="evidence" value="ECO:0007669"/>
    <property type="project" value="InterPro"/>
</dbReference>
<dbReference type="PROSITE" id="PS01124">
    <property type="entry name" value="HTH_ARAC_FAMILY_2"/>
    <property type="match status" value="1"/>
</dbReference>
<dbReference type="Pfam" id="PF12833">
    <property type="entry name" value="HTH_18"/>
    <property type="match status" value="1"/>
</dbReference>
<dbReference type="InterPro" id="IPR003313">
    <property type="entry name" value="AraC-bd"/>
</dbReference>
<sequence length="299" mass="35097">MNGSTEYFYDPIQSELLYLHRVTTYPLETIYHRHDAYEIYLFIRGNVNFYVENRCYHLEPGDLLIMSPEEMHRAFILDETEYERIIINLKKTYLCQLSTLSTNLSACFDYRPKGQENIVHLDENHMKKILHLTSELEELLDSDVYGTDVKTNAVIAQLLVSINHSFHNKTSIPIDIMPEMVRKTMEYIEAHISQEITLRKLAEAFYLNSTYISRQFKKHTGLTIRSYILNRRIELARYYLSGGMSITEACFQSGFRDYANFIRTFTKMTGVSPGKYSRQVQHISVPFINSVPQYPRSTY</sequence>
<dbReference type="Gene3D" id="1.10.10.60">
    <property type="entry name" value="Homeodomain-like"/>
    <property type="match status" value="2"/>
</dbReference>
<organism evidence="5 6">
    <name type="scientific">Paenibacillus pabuli</name>
    <dbReference type="NCBI Taxonomy" id="1472"/>
    <lineage>
        <taxon>Bacteria</taxon>
        <taxon>Bacillati</taxon>
        <taxon>Bacillota</taxon>
        <taxon>Bacilli</taxon>
        <taxon>Bacillales</taxon>
        <taxon>Paenibacillaceae</taxon>
        <taxon>Paenibacillus</taxon>
    </lineage>
</organism>
<comment type="caution">
    <text evidence="5">The sequence shown here is derived from an EMBL/GenBank/DDBJ whole genome shotgun (WGS) entry which is preliminary data.</text>
</comment>
<keyword evidence="2 5" id="KW-0238">DNA-binding</keyword>
<dbReference type="PANTHER" id="PTHR43280:SF34">
    <property type="entry name" value="ARAC-FAMILY TRANSCRIPTIONAL REGULATOR"/>
    <property type="match status" value="1"/>
</dbReference>
<proteinExistence type="predicted"/>
<reference evidence="5 6" key="1">
    <citation type="submission" date="2018-05" db="EMBL/GenBank/DDBJ databases">
        <title>Freshwater and sediment microbial communities from various areas in North America, analyzing microbe dynamics in response to fracking.</title>
        <authorList>
            <person name="Lamendella R."/>
        </authorList>
    </citation>
    <scope>NUCLEOTIDE SEQUENCE [LARGE SCALE GENOMIC DNA]</scope>
    <source>
        <strain evidence="5 6">DB-3</strain>
    </source>
</reference>
<dbReference type="PROSITE" id="PS00041">
    <property type="entry name" value="HTH_ARAC_FAMILY_1"/>
    <property type="match status" value="1"/>
</dbReference>
<dbReference type="EMBL" id="QGTZ01000011">
    <property type="protein sequence ID" value="PWW36193.1"/>
    <property type="molecule type" value="Genomic_DNA"/>
</dbReference>
<dbReference type="SUPFAM" id="SSF46689">
    <property type="entry name" value="Homeodomain-like"/>
    <property type="match status" value="2"/>
</dbReference>
<dbReference type="RefSeq" id="WP_110001327.1">
    <property type="nucleotide sequence ID" value="NZ_QGTZ01000011.1"/>
</dbReference>
<feature type="domain" description="HTH araC/xylS-type" evidence="4">
    <location>
        <begin position="182"/>
        <end position="279"/>
    </location>
</feature>
<accession>A0A855XRP4</accession>
<dbReference type="InterPro" id="IPR037923">
    <property type="entry name" value="HTH-like"/>
</dbReference>
<keyword evidence="3" id="KW-0804">Transcription</keyword>
<name>A0A855XRP4_9BACL</name>
<evidence type="ECO:0000256" key="1">
    <source>
        <dbReference type="ARBA" id="ARBA00023015"/>
    </source>
</evidence>
<evidence type="ECO:0000256" key="3">
    <source>
        <dbReference type="ARBA" id="ARBA00023163"/>
    </source>
</evidence>
<evidence type="ECO:0000256" key="2">
    <source>
        <dbReference type="ARBA" id="ARBA00023125"/>
    </source>
</evidence>